<feature type="compositionally biased region" description="Basic residues" evidence="1">
    <location>
        <begin position="184"/>
        <end position="196"/>
    </location>
</feature>
<feature type="compositionally biased region" description="Acidic residues" evidence="1">
    <location>
        <begin position="200"/>
        <end position="217"/>
    </location>
</feature>
<organism evidence="2 3">
    <name type="scientific">Lithospermum erythrorhizon</name>
    <name type="common">Purple gromwell</name>
    <name type="synonym">Lithospermum officinale var. erythrorhizon</name>
    <dbReference type="NCBI Taxonomy" id="34254"/>
    <lineage>
        <taxon>Eukaryota</taxon>
        <taxon>Viridiplantae</taxon>
        <taxon>Streptophyta</taxon>
        <taxon>Embryophyta</taxon>
        <taxon>Tracheophyta</taxon>
        <taxon>Spermatophyta</taxon>
        <taxon>Magnoliopsida</taxon>
        <taxon>eudicotyledons</taxon>
        <taxon>Gunneridae</taxon>
        <taxon>Pentapetalae</taxon>
        <taxon>asterids</taxon>
        <taxon>lamiids</taxon>
        <taxon>Boraginales</taxon>
        <taxon>Boraginaceae</taxon>
        <taxon>Boraginoideae</taxon>
        <taxon>Lithospermeae</taxon>
        <taxon>Lithospermum</taxon>
    </lineage>
</organism>
<proteinExistence type="predicted"/>
<evidence type="ECO:0000313" key="2">
    <source>
        <dbReference type="EMBL" id="GAA0143722.1"/>
    </source>
</evidence>
<feature type="region of interest" description="Disordered" evidence="1">
    <location>
        <begin position="1"/>
        <end position="21"/>
    </location>
</feature>
<feature type="compositionally biased region" description="Basic and acidic residues" evidence="1">
    <location>
        <begin position="97"/>
        <end position="107"/>
    </location>
</feature>
<feature type="compositionally biased region" description="Basic and acidic residues" evidence="1">
    <location>
        <begin position="143"/>
        <end position="153"/>
    </location>
</feature>
<gene>
    <name evidence="2" type="ORF">LIER_04335</name>
</gene>
<reference evidence="2 3" key="1">
    <citation type="submission" date="2024-01" db="EMBL/GenBank/DDBJ databases">
        <title>The complete chloroplast genome sequence of Lithospermum erythrorhizon: insights into the phylogenetic relationship among Boraginaceae species and the maternal lineages of purple gromwells.</title>
        <authorList>
            <person name="Okada T."/>
            <person name="Watanabe K."/>
        </authorList>
    </citation>
    <scope>NUCLEOTIDE SEQUENCE [LARGE SCALE GENOMIC DNA]</scope>
</reference>
<feature type="compositionally biased region" description="Basic and acidic residues" evidence="1">
    <location>
        <begin position="171"/>
        <end position="183"/>
    </location>
</feature>
<accession>A0AAV3NWE4</accession>
<feature type="region of interest" description="Disordered" evidence="1">
    <location>
        <begin position="82"/>
        <end position="253"/>
    </location>
</feature>
<comment type="caution">
    <text evidence="2">The sequence shown here is derived from an EMBL/GenBank/DDBJ whole genome shotgun (WGS) entry which is preliminary data.</text>
</comment>
<protein>
    <submittedName>
        <fullName evidence="2">Uncharacterized protein</fullName>
    </submittedName>
</protein>
<sequence>MVKTRKGLNMSGKATKGKKKGVGFSDDACMEVKAPILNQEAQKIKGQKLTVKGVLHNVIGEEVVPIFEERVIESSVADMSEATDALDPSVNPSVEDTTEHVTAKSADEGVLPSVTGTEAETAGNMERPSIGQGFDDTLDDDIHEVIPEDVDPKKKSKKRKHKKSVDAGESFEPKRKLSKEERKAKRARKAKRRARRTAQEDVDVNNDVPEEAEETVPEEVRPSVVQPDTDDEWLPEHEPQGNNADEEAQEFKE</sequence>
<name>A0AAV3NWE4_LITER</name>
<feature type="compositionally biased region" description="Acidic residues" evidence="1">
    <location>
        <begin position="244"/>
        <end position="253"/>
    </location>
</feature>
<keyword evidence="3" id="KW-1185">Reference proteome</keyword>
<evidence type="ECO:0000313" key="3">
    <source>
        <dbReference type="Proteomes" id="UP001454036"/>
    </source>
</evidence>
<evidence type="ECO:0000256" key="1">
    <source>
        <dbReference type="SAM" id="MobiDB-lite"/>
    </source>
</evidence>
<feature type="compositionally biased region" description="Basic residues" evidence="1">
    <location>
        <begin position="154"/>
        <end position="163"/>
    </location>
</feature>
<dbReference type="Proteomes" id="UP001454036">
    <property type="component" value="Unassembled WGS sequence"/>
</dbReference>
<dbReference type="EMBL" id="BAABME010000551">
    <property type="protein sequence ID" value="GAA0143722.1"/>
    <property type="molecule type" value="Genomic_DNA"/>
</dbReference>
<dbReference type="AlphaFoldDB" id="A0AAV3NWE4"/>